<dbReference type="InterPro" id="IPR038299">
    <property type="entry name" value="DAO_C_sf"/>
</dbReference>
<evidence type="ECO:0000259" key="7">
    <source>
        <dbReference type="Pfam" id="PF01266"/>
    </source>
</evidence>
<proteinExistence type="inferred from homology"/>
<evidence type="ECO:0000256" key="3">
    <source>
        <dbReference type="ARBA" id="ARBA00022630"/>
    </source>
</evidence>
<evidence type="ECO:0000256" key="6">
    <source>
        <dbReference type="RuleBase" id="RU361217"/>
    </source>
</evidence>
<evidence type="ECO:0000256" key="4">
    <source>
        <dbReference type="ARBA" id="ARBA00022827"/>
    </source>
</evidence>
<evidence type="ECO:0000256" key="2">
    <source>
        <dbReference type="ARBA" id="ARBA00007330"/>
    </source>
</evidence>
<dbReference type="PROSITE" id="PS00978">
    <property type="entry name" value="FAD_G3PDH_2"/>
    <property type="match status" value="1"/>
</dbReference>
<dbReference type="AlphaFoldDB" id="A0A6N1VI87"/>
<gene>
    <name evidence="9" type="primary">glpD</name>
    <name evidence="9" type="ORF">HTY61_09010</name>
</gene>
<dbReference type="Gene3D" id="1.10.8.870">
    <property type="entry name" value="Alpha-glycerophosphate oxidase, cap domain"/>
    <property type="match status" value="1"/>
</dbReference>
<dbReference type="EC" id="1.1.5.3" evidence="6"/>
<dbReference type="NCBIfam" id="NF008899">
    <property type="entry name" value="PRK12266.1"/>
    <property type="match status" value="1"/>
</dbReference>
<comment type="catalytic activity">
    <reaction evidence="6">
        <text>a quinone + sn-glycerol 3-phosphate = dihydroxyacetone phosphate + a quinol</text>
        <dbReference type="Rhea" id="RHEA:18977"/>
        <dbReference type="ChEBI" id="CHEBI:24646"/>
        <dbReference type="ChEBI" id="CHEBI:57597"/>
        <dbReference type="ChEBI" id="CHEBI:57642"/>
        <dbReference type="ChEBI" id="CHEBI:132124"/>
        <dbReference type="EC" id="1.1.5.3"/>
    </reaction>
</comment>
<dbReference type="InterPro" id="IPR000447">
    <property type="entry name" value="G3P_DH_FAD-dep"/>
</dbReference>
<protein>
    <recommendedName>
        <fullName evidence="6">Glycerol-3-phosphate dehydrogenase</fullName>
        <ecNumber evidence="6">1.1.5.3</ecNumber>
    </recommendedName>
</protein>
<dbReference type="PANTHER" id="PTHR11985">
    <property type="entry name" value="GLYCEROL-3-PHOSPHATE DEHYDROGENASE"/>
    <property type="match status" value="1"/>
</dbReference>
<dbReference type="PANTHER" id="PTHR11985:SF15">
    <property type="entry name" value="GLYCEROL-3-PHOSPHATE DEHYDROGENASE, MITOCHONDRIAL"/>
    <property type="match status" value="1"/>
</dbReference>
<keyword evidence="10" id="KW-1185">Reference proteome</keyword>
<dbReference type="InterPro" id="IPR036188">
    <property type="entry name" value="FAD/NAD-bd_sf"/>
</dbReference>
<evidence type="ECO:0000313" key="9">
    <source>
        <dbReference type="EMBL" id="QKV20601.1"/>
    </source>
</evidence>
<organism evidence="9 10">
    <name type="scientific">Oricola thermophila</name>
    <dbReference type="NCBI Taxonomy" id="2742145"/>
    <lineage>
        <taxon>Bacteria</taxon>
        <taxon>Pseudomonadati</taxon>
        <taxon>Pseudomonadota</taxon>
        <taxon>Alphaproteobacteria</taxon>
        <taxon>Hyphomicrobiales</taxon>
        <taxon>Ahrensiaceae</taxon>
        <taxon>Oricola</taxon>
    </lineage>
</organism>
<dbReference type="Gene3D" id="6.10.250.1890">
    <property type="match status" value="1"/>
</dbReference>
<dbReference type="SUPFAM" id="SSF51905">
    <property type="entry name" value="FAD/NAD(P)-binding domain"/>
    <property type="match status" value="1"/>
</dbReference>
<dbReference type="Pfam" id="PF01266">
    <property type="entry name" value="DAO"/>
    <property type="match status" value="1"/>
</dbReference>
<dbReference type="RefSeq" id="WP_175278491.1">
    <property type="nucleotide sequence ID" value="NZ_CP054836.1"/>
</dbReference>
<dbReference type="GO" id="GO:0046168">
    <property type="term" value="P:glycerol-3-phosphate catabolic process"/>
    <property type="evidence" value="ECO:0007669"/>
    <property type="project" value="TreeGrafter"/>
</dbReference>
<comment type="similarity">
    <text evidence="2 6">Belongs to the FAD-dependent glycerol-3-phosphate dehydrogenase family.</text>
</comment>
<dbReference type="InterPro" id="IPR031656">
    <property type="entry name" value="DAO_C"/>
</dbReference>
<dbReference type="SUPFAM" id="SSF54373">
    <property type="entry name" value="FAD-linked reductases, C-terminal domain"/>
    <property type="match status" value="1"/>
</dbReference>
<feature type="domain" description="Alpha-glycerophosphate oxidase C-terminal" evidence="8">
    <location>
        <begin position="416"/>
        <end position="512"/>
    </location>
</feature>
<sequence length="538" mass="60206">MEARVPRSQETSTLYDLMVIGGGINGCGIARDAAGRGLSVVLAEMNDLASATSSASTKLFHGGLRYLEYFEVRLVREALVEREILLRAMPHISWPMRFILPYNDAMRFDTETPASKVLNAIMPWMKGRRPAWMIRLGLFLYDNLGGRQILPGTSTLDLSTAPEGKPLKCEFRKAYEYSDCWVEDSRLVVLNARDAQARGARILVRTKVVSAERTQDHWTVTVEDEATGVQREIRARVLVNAGGPWVGDIIRTKAHLDSNEGIRLVRGSHIVTRRLYNHDKCYFLQGEDGRIIFTIPYETDFTLIGTTDQDHPDPSVKPECTPEEQDYLCAFASRYFKRPVTRDDIVWTYSGVRPLYDDGASSATAATRDYTLTVNDDGGAPVLNVFGGKITTYRRLAESAMEKIAPWFPGLSSAWTARVPLPGGDFPVEGVDALKKRLTASYPFLGEYHSGRLVRAYGTEAFTVLGDAKGIEDLGQSFGATLTEREVEWLMDREYARTAEDIVWRRSKLGLRMSAGEIDNLDNWMRHRLTSGKPAAAE</sequence>
<evidence type="ECO:0000313" key="10">
    <source>
        <dbReference type="Proteomes" id="UP000509367"/>
    </source>
</evidence>
<keyword evidence="5 6" id="KW-0560">Oxidoreductase</keyword>
<comment type="cofactor">
    <cofactor evidence="1 6">
        <name>FAD</name>
        <dbReference type="ChEBI" id="CHEBI:57692"/>
    </cofactor>
</comment>
<dbReference type="Proteomes" id="UP000509367">
    <property type="component" value="Chromosome"/>
</dbReference>
<dbReference type="PRINTS" id="PR01001">
    <property type="entry name" value="FADG3PDH"/>
</dbReference>
<dbReference type="Pfam" id="PF16901">
    <property type="entry name" value="DAO_C"/>
    <property type="match status" value="1"/>
</dbReference>
<dbReference type="GO" id="GO:0004368">
    <property type="term" value="F:glycerol-3-phosphate dehydrogenase (quinone) activity"/>
    <property type="evidence" value="ECO:0007669"/>
    <property type="project" value="UniProtKB-EC"/>
</dbReference>
<reference evidence="9 10" key="1">
    <citation type="submission" date="2020-06" db="EMBL/GenBank/DDBJ databases">
        <title>Oricola thermophila sp. nov. isolated from a tidal sediments.</title>
        <authorList>
            <person name="Kwon K.K."/>
            <person name="Yang S.-H."/>
            <person name="Park M.-J."/>
        </authorList>
    </citation>
    <scope>NUCLEOTIDE SEQUENCE [LARGE SCALE GENOMIC DNA]</scope>
    <source>
        <strain evidence="9 10">MEBiC13590</strain>
    </source>
</reference>
<keyword evidence="4" id="KW-0274">FAD</keyword>
<dbReference type="Gene3D" id="3.50.50.60">
    <property type="entry name" value="FAD/NAD(P)-binding domain"/>
    <property type="match status" value="1"/>
</dbReference>
<dbReference type="PROSITE" id="PS00977">
    <property type="entry name" value="FAD_G3PDH_1"/>
    <property type="match status" value="1"/>
</dbReference>
<name>A0A6N1VI87_9HYPH</name>
<evidence type="ECO:0000256" key="5">
    <source>
        <dbReference type="ARBA" id="ARBA00023002"/>
    </source>
</evidence>
<accession>A0A6N1VI87</accession>
<evidence type="ECO:0000259" key="8">
    <source>
        <dbReference type="Pfam" id="PF16901"/>
    </source>
</evidence>
<dbReference type="Gene3D" id="3.30.9.10">
    <property type="entry name" value="D-Amino Acid Oxidase, subunit A, domain 2"/>
    <property type="match status" value="1"/>
</dbReference>
<dbReference type="KEGG" id="orm:HTY61_09010"/>
<dbReference type="GO" id="GO:0009331">
    <property type="term" value="C:glycerol-3-phosphate dehydrogenase (FAD) complex"/>
    <property type="evidence" value="ECO:0007669"/>
    <property type="project" value="UniProtKB-UniRule"/>
</dbReference>
<keyword evidence="3 6" id="KW-0285">Flavoprotein</keyword>
<dbReference type="EMBL" id="CP054836">
    <property type="protein sequence ID" value="QKV20601.1"/>
    <property type="molecule type" value="Genomic_DNA"/>
</dbReference>
<dbReference type="InterPro" id="IPR006076">
    <property type="entry name" value="FAD-dep_OxRdtase"/>
</dbReference>
<evidence type="ECO:0000256" key="1">
    <source>
        <dbReference type="ARBA" id="ARBA00001974"/>
    </source>
</evidence>
<dbReference type="NCBIfam" id="NF009906">
    <property type="entry name" value="PRK13369.1"/>
    <property type="match status" value="1"/>
</dbReference>
<feature type="domain" description="FAD dependent oxidoreductase" evidence="7">
    <location>
        <begin position="16"/>
        <end position="394"/>
    </location>
</feature>